<feature type="compositionally biased region" description="Basic and acidic residues" evidence="1">
    <location>
        <begin position="11"/>
        <end position="24"/>
    </location>
</feature>
<comment type="caution">
    <text evidence="3">The sequence shown here is derived from an EMBL/GenBank/DDBJ whole genome shotgun (WGS) entry which is preliminary data.</text>
</comment>
<dbReference type="OrthoDB" id="6270617at2759"/>
<feature type="region of interest" description="Disordered" evidence="1">
    <location>
        <begin position="1"/>
        <end position="44"/>
    </location>
</feature>
<evidence type="ECO:0000313" key="3">
    <source>
        <dbReference type="EMBL" id="OXA56703.1"/>
    </source>
</evidence>
<dbReference type="EMBL" id="LNIX01000003">
    <property type="protein sequence ID" value="OXA56703.1"/>
    <property type="molecule type" value="Genomic_DNA"/>
</dbReference>
<evidence type="ECO:0000313" key="4">
    <source>
        <dbReference type="Proteomes" id="UP000198287"/>
    </source>
</evidence>
<proteinExistence type="predicted"/>
<sequence length="273" mass="29930">MSPEQFPPNLSKDESSKADSETPKYRAPKQNVEQGLERNNLQPQSNLGIEVAPATHTELHHDFEPVSDASYSHFMKKNEMKNTEPAQHAQNIIAGPSHIMSSGFQSVEKPYNNLYPVENDSFSYSDIYYIGLIAGCSAAIVIGIVAAGIFWYRIHQRVKAAAEVDYPAYGVTGPSKDVSPSGGDRKLASAQMYHYQHQKGQMAALQKGALQEDRPGSAGSDVESEDDNEDDNDYTVYECPGLAPAGEMEVKNPLFQDEATPATPSLNQSEDDK</sequence>
<feature type="compositionally biased region" description="Polar residues" evidence="1">
    <location>
        <begin position="262"/>
        <end position="273"/>
    </location>
</feature>
<gene>
    <name evidence="3" type="ORF">Fcan01_08071</name>
</gene>
<dbReference type="AlphaFoldDB" id="A0A226EGB1"/>
<dbReference type="Proteomes" id="UP000198287">
    <property type="component" value="Unassembled WGS sequence"/>
</dbReference>
<keyword evidence="4" id="KW-1185">Reference proteome</keyword>
<feature type="transmembrane region" description="Helical" evidence="2">
    <location>
        <begin position="127"/>
        <end position="152"/>
    </location>
</feature>
<dbReference type="Pfam" id="PF06809">
    <property type="entry name" value="NPDC1"/>
    <property type="match status" value="1"/>
</dbReference>
<feature type="compositionally biased region" description="Polar residues" evidence="1">
    <location>
        <begin position="31"/>
        <end position="44"/>
    </location>
</feature>
<accession>A0A226EGB1</accession>
<protein>
    <submittedName>
        <fullName evidence="3">Neural proliferation differentiation and control protein 1</fullName>
    </submittedName>
</protein>
<keyword evidence="2" id="KW-1133">Transmembrane helix</keyword>
<keyword evidence="2" id="KW-0812">Transmembrane</keyword>
<organism evidence="3 4">
    <name type="scientific">Folsomia candida</name>
    <name type="common">Springtail</name>
    <dbReference type="NCBI Taxonomy" id="158441"/>
    <lineage>
        <taxon>Eukaryota</taxon>
        <taxon>Metazoa</taxon>
        <taxon>Ecdysozoa</taxon>
        <taxon>Arthropoda</taxon>
        <taxon>Hexapoda</taxon>
        <taxon>Collembola</taxon>
        <taxon>Entomobryomorpha</taxon>
        <taxon>Isotomoidea</taxon>
        <taxon>Isotomidae</taxon>
        <taxon>Proisotominae</taxon>
        <taxon>Folsomia</taxon>
    </lineage>
</organism>
<evidence type="ECO:0000256" key="2">
    <source>
        <dbReference type="SAM" id="Phobius"/>
    </source>
</evidence>
<dbReference type="PANTHER" id="PTHR23352:SF2">
    <property type="entry name" value="NEURAL PROLIFERATION DIFFERENTIATION AND CONTROL PROTEIN 1"/>
    <property type="match status" value="1"/>
</dbReference>
<dbReference type="PANTHER" id="PTHR23352">
    <property type="entry name" value="NEURAL PROLIFERATION DIFFERENTIATION AND CONTROL PROTEIN-1 NPDC-1 PROTEIN"/>
    <property type="match status" value="1"/>
</dbReference>
<evidence type="ECO:0000256" key="1">
    <source>
        <dbReference type="SAM" id="MobiDB-lite"/>
    </source>
</evidence>
<feature type="compositionally biased region" description="Acidic residues" evidence="1">
    <location>
        <begin position="222"/>
        <end position="233"/>
    </location>
</feature>
<reference evidence="3 4" key="1">
    <citation type="submission" date="2015-12" db="EMBL/GenBank/DDBJ databases">
        <title>The genome of Folsomia candida.</title>
        <authorList>
            <person name="Faddeeva A."/>
            <person name="Derks M.F."/>
            <person name="Anvar Y."/>
            <person name="Smit S."/>
            <person name="Van Straalen N."/>
            <person name="Roelofs D."/>
        </authorList>
    </citation>
    <scope>NUCLEOTIDE SEQUENCE [LARGE SCALE GENOMIC DNA]</scope>
    <source>
        <strain evidence="3 4">VU population</strain>
        <tissue evidence="3">Whole body</tissue>
    </source>
</reference>
<dbReference type="GO" id="GO:0016020">
    <property type="term" value="C:membrane"/>
    <property type="evidence" value="ECO:0007669"/>
    <property type="project" value="InterPro"/>
</dbReference>
<keyword evidence="2" id="KW-0472">Membrane</keyword>
<dbReference type="InterPro" id="IPR009635">
    <property type="entry name" value="NPDC1"/>
</dbReference>
<feature type="region of interest" description="Disordered" evidence="1">
    <location>
        <begin position="204"/>
        <end position="273"/>
    </location>
</feature>
<name>A0A226EGB1_FOLCA</name>